<evidence type="ECO:0000313" key="6">
    <source>
        <dbReference type="EMBL" id="MBU8544621.1"/>
    </source>
</evidence>
<organism evidence="6 7">
    <name type="scientific">Falsiroseomonas oleicola</name>
    <dbReference type="NCBI Taxonomy" id="2801474"/>
    <lineage>
        <taxon>Bacteria</taxon>
        <taxon>Pseudomonadati</taxon>
        <taxon>Pseudomonadota</taxon>
        <taxon>Alphaproteobacteria</taxon>
        <taxon>Acetobacterales</taxon>
        <taxon>Roseomonadaceae</taxon>
        <taxon>Falsiroseomonas</taxon>
    </lineage>
</organism>
<evidence type="ECO:0000256" key="1">
    <source>
        <dbReference type="ARBA" id="ARBA00001946"/>
    </source>
</evidence>
<keyword evidence="4" id="KW-0460">Magnesium</keyword>
<evidence type="ECO:0000313" key="7">
    <source>
        <dbReference type="Proteomes" id="UP000689967"/>
    </source>
</evidence>
<comment type="caution">
    <text evidence="6">The sequence shown here is derived from an EMBL/GenBank/DDBJ whole genome shotgun (WGS) entry which is preliminary data.</text>
</comment>
<gene>
    <name evidence="6" type="ORF">JJQ90_12945</name>
</gene>
<dbReference type="RefSeq" id="WP_216875987.1">
    <property type="nucleotide sequence ID" value="NZ_JAERQM010000003.1"/>
</dbReference>
<dbReference type="GO" id="GO:0004519">
    <property type="term" value="F:endonuclease activity"/>
    <property type="evidence" value="ECO:0007669"/>
    <property type="project" value="UniProtKB-KW"/>
</dbReference>
<sequence>MTLRIVTWNINSIRLRLPLLADLVAALAPDVICLQETKCPDEFFPHEGVAALGFEHRAVRGMKGYNGVAILSKLPFMRRDGVDPDWCAKGDCRHIAVELDAPGGPVELHDFYIPAGGDIPDRDLNVKFAHKLDFVAEATAWSASRAAAGGFKRAVLVGDLNIAPLEHDVWSHKQLLKIVSHTPLETTALTAMMKAGAWHDALRHFVPADQKLYTWWSYRAADWRAADRGRRLDHVWVSPDLAGGLRGMTVLKDARGWAGPSDHVPVLVELAT</sequence>
<keyword evidence="6" id="KW-0255">Endonuclease</keyword>
<dbReference type="InterPro" id="IPR020847">
    <property type="entry name" value="AP_endonuclease_F1_BS"/>
</dbReference>
<keyword evidence="7" id="KW-1185">Reference proteome</keyword>
<keyword evidence="6" id="KW-0540">Nuclease</keyword>
<keyword evidence="2" id="KW-0479">Metal-binding</keyword>
<dbReference type="PANTHER" id="PTHR43250:SF2">
    <property type="entry name" value="EXODEOXYRIBONUCLEASE III"/>
    <property type="match status" value="1"/>
</dbReference>
<accession>A0ABS6H7E2</accession>
<evidence type="ECO:0000256" key="3">
    <source>
        <dbReference type="ARBA" id="ARBA00022801"/>
    </source>
</evidence>
<dbReference type="InterPro" id="IPR005135">
    <property type="entry name" value="Endo/exonuclease/phosphatase"/>
</dbReference>
<dbReference type="PROSITE" id="PS00726">
    <property type="entry name" value="AP_NUCLEASE_F1_1"/>
    <property type="match status" value="1"/>
</dbReference>
<evidence type="ECO:0000259" key="5">
    <source>
        <dbReference type="Pfam" id="PF03372"/>
    </source>
</evidence>
<dbReference type="NCBIfam" id="TIGR00633">
    <property type="entry name" value="xth"/>
    <property type="match status" value="1"/>
</dbReference>
<protein>
    <submittedName>
        <fullName evidence="6">Endonuclease/exonuclease/phosphatase family protein</fullName>
    </submittedName>
</protein>
<dbReference type="InterPro" id="IPR004808">
    <property type="entry name" value="AP_endonuc_1"/>
</dbReference>
<comment type="cofactor">
    <cofactor evidence="1">
        <name>Mg(2+)</name>
        <dbReference type="ChEBI" id="CHEBI:18420"/>
    </cofactor>
</comment>
<reference evidence="6 7" key="1">
    <citation type="submission" date="2021-01" db="EMBL/GenBank/DDBJ databases">
        <title>Roseomonas sp. nov, a bacterium isolated from an oil production mixture in Yumen Oilfield.</title>
        <authorList>
            <person name="Wu D."/>
        </authorList>
    </citation>
    <scope>NUCLEOTIDE SEQUENCE [LARGE SCALE GENOMIC DNA]</scope>
    <source>
        <strain evidence="6 7">ROY-5-3</strain>
    </source>
</reference>
<name>A0ABS6H7E2_9PROT</name>
<dbReference type="PROSITE" id="PS51435">
    <property type="entry name" value="AP_NUCLEASE_F1_4"/>
    <property type="match status" value="1"/>
</dbReference>
<evidence type="ECO:0000256" key="4">
    <source>
        <dbReference type="ARBA" id="ARBA00022842"/>
    </source>
</evidence>
<dbReference type="Proteomes" id="UP000689967">
    <property type="component" value="Unassembled WGS sequence"/>
</dbReference>
<dbReference type="Pfam" id="PF03372">
    <property type="entry name" value="Exo_endo_phos"/>
    <property type="match status" value="1"/>
</dbReference>
<dbReference type="EMBL" id="JAERQM010000003">
    <property type="protein sequence ID" value="MBU8544621.1"/>
    <property type="molecule type" value="Genomic_DNA"/>
</dbReference>
<evidence type="ECO:0000256" key="2">
    <source>
        <dbReference type="ARBA" id="ARBA00022723"/>
    </source>
</evidence>
<proteinExistence type="predicted"/>
<dbReference type="PANTHER" id="PTHR43250">
    <property type="entry name" value="EXODEOXYRIBONUCLEASE III"/>
    <property type="match status" value="1"/>
</dbReference>
<dbReference type="InterPro" id="IPR037493">
    <property type="entry name" value="ExoIII-like"/>
</dbReference>
<keyword evidence="3" id="KW-0378">Hydrolase</keyword>
<feature type="domain" description="Endonuclease/exonuclease/phosphatase" evidence="5">
    <location>
        <begin position="6"/>
        <end position="263"/>
    </location>
</feature>